<keyword evidence="2 6" id="KW-0436">Ligase</keyword>
<dbReference type="SMART" id="SM01230">
    <property type="entry name" value="Gln-synt_C"/>
    <property type="match status" value="1"/>
</dbReference>
<organism evidence="6 7">
    <name type="scientific">Capillimicrobium parvum</name>
    <dbReference type="NCBI Taxonomy" id="2884022"/>
    <lineage>
        <taxon>Bacteria</taxon>
        <taxon>Bacillati</taxon>
        <taxon>Actinomycetota</taxon>
        <taxon>Thermoleophilia</taxon>
        <taxon>Solirubrobacterales</taxon>
        <taxon>Capillimicrobiaceae</taxon>
        <taxon>Capillimicrobium</taxon>
    </lineage>
</organism>
<name>A0A9E7BXX7_9ACTN</name>
<evidence type="ECO:0000256" key="4">
    <source>
        <dbReference type="RuleBase" id="RU000384"/>
    </source>
</evidence>
<evidence type="ECO:0000256" key="1">
    <source>
        <dbReference type="ARBA" id="ARBA00009897"/>
    </source>
</evidence>
<reference evidence="6" key="1">
    <citation type="journal article" date="2022" name="Int. J. Syst. Evol. Microbiol.">
        <title>Pseudomonas aegrilactucae sp. nov. and Pseudomonas morbosilactucae sp. nov., pathogens causing bacterial rot of lettuce in Japan.</title>
        <authorList>
            <person name="Sawada H."/>
            <person name="Fujikawa T."/>
            <person name="Satou M."/>
        </authorList>
    </citation>
    <scope>NUCLEOTIDE SEQUENCE</scope>
    <source>
        <strain evidence="6">0166_1</strain>
    </source>
</reference>
<feature type="domain" description="GS catalytic" evidence="5">
    <location>
        <begin position="159"/>
        <end position="490"/>
    </location>
</feature>
<dbReference type="Pfam" id="PF00120">
    <property type="entry name" value="Gln-synt_C"/>
    <property type="match status" value="1"/>
</dbReference>
<dbReference type="PANTHER" id="PTHR43785:SF12">
    <property type="entry name" value="TYPE-1 GLUTAMINE SYNTHETASE 2"/>
    <property type="match status" value="1"/>
</dbReference>
<dbReference type="InterPro" id="IPR036651">
    <property type="entry name" value="Gln_synt_N_sf"/>
</dbReference>
<gene>
    <name evidence="6" type="primary">glnA_1</name>
    <name evidence="6" type="ORF">DSM104329_00589</name>
</gene>
<dbReference type="GO" id="GO:0004356">
    <property type="term" value="F:glutamine synthetase activity"/>
    <property type="evidence" value="ECO:0007669"/>
    <property type="project" value="UniProtKB-EC"/>
</dbReference>
<evidence type="ECO:0000259" key="5">
    <source>
        <dbReference type="PROSITE" id="PS51987"/>
    </source>
</evidence>
<dbReference type="RefSeq" id="WP_259313905.1">
    <property type="nucleotide sequence ID" value="NZ_CP087164.1"/>
</dbReference>
<dbReference type="Proteomes" id="UP001162834">
    <property type="component" value="Chromosome"/>
</dbReference>
<dbReference type="EC" id="6.3.1.2" evidence="6"/>
<dbReference type="KEGG" id="sbae:DSM104329_00589"/>
<dbReference type="PANTHER" id="PTHR43785">
    <property type="entry name" value="GAMMA-GLUTAMYLPUTRESCINE SYNTHETASE"/>
    <property type="match status" value="1"/>
</dbReference>
<dbReference type="PROSITE" id="PS51987">
    <property type="entry name" value="GS_CATALYTIC"/>
    <property type="match status" value="1"/>
</dbReference>
<dbReference type="SUPFAM" id="SSF54368">
    <property type="entry name" value="Glutamine synthetase, N-terminal domain"/>
    <property type="match status" value="1"/>
</dbReference>
<dbReference type="EMBL" id="CP087164">
    <property type="protein sequence ID" value="UGS34216.1"/>
    <property type="molecule type" value="Genomic_DNA"/>
</dbReference>
<dbReference type="SUPFAM" id="SSF55931">
    <property type="entry name" value="Glutamine synthetase/guanido kinase"/>
    <property type="match status" value="1"/>
</dbReference>
<protein>
    <submittedName>
        <fullName evidence="6">Glutamine synthetase</fullName>
        <ecNumber evidence="6">6.3.1.2</ecNumber>
    </submittedName>
</protein>
<comment type="similarity">
    <text evidence="1 3 4">Belongs to the glutamine synthetase family.</text>
</comment>
<dbReference type="Gene3D" id="3.30.590.10">
    <property type="entry name" value="Glutamine synthetase/guanido kinase, catalytic domain"/>
    <property type="match status" value="1"/>
</dbReference>
<evidence type="ECO:0000313" key="7">
    <source>
        <dbReference type="Proteomes" id="UP001162834"/>
    </source>
</evidence>
<evidence type="ECO:0000256" key="3">
    <source>
        <dbReference type="PROSITE-ProRule" id="PRU01331"/>
    </source>
</evidence>
<sequence>MATEAEPYTLDPMPEFGGTVASVLASDRVAPAPPTLEEARNAPGRRERIEALTRLIEERGIRYVFFQQVSITGRVMGKGVVSSFFPQVAEKGYQLVYGATANLFTDRYGNYIGFDPHESELAAVADLDTFAVLPWDERVARVYCDCYDTETGELLDADPRQNLKRIAHDFEQELDCEFLIGIEPEMMWLRKPEAGQVPEGVTKPYCYHIHQFEELRPVLLDVVEYGQKLGLDMSYGDHEDAPGQLELNFRFDRPCRTADNITTYRQVCAAVGRKHDLLPTFMPKPFTGVAANGHHHHFTLMDRDGNNVFHDPSGPAQLSQIARHFLGGMLDHFPALMCVGNPTVNSYCRMWDTGFWAPIYKNWGWQNRTTTVRVASGGRFEYRGVDSSCNPYLTVASLLRAGLDGIRREVDPGPPQEGNTYELLAGGADIEKVPDSLGAALEALAADEVVRSAMPGRLYKVFNHYKRDEWERYLAAVTDWERDEYLEVLP</sequence>
<evidence type="ECO:0000313" key="6">
    <source>
        <dbReference type="EMBL" id="UGS34216.1"/>
    </source>
</evidence>
<evidence type="ECO:0000256" key="2">
    <source>
        <dbReference type="ARBA" id="ARBA00022598"/>
    </source>
</evidence>
<dbReference type="InterPro" id="IPR008146">
    <property type="entry name" value="Gln_synth_cat_dom"/>
</dbReference>
<dbReference type="Gene3D" id="3.10.20.70">
    <property type="entry name" value="Glutamine synthetase, N-terminal domain"/>
    <property type="match status" value="1"/>
</dbReference>
<keyword evidence="7" id="KW-1185">Reference proteome</keyword>
<dbReference type="InterPro" id="IPR014746">
    <property type="entry name" value="Gln_synth/guanido_kin_cat_dom"/>
</dbReference>
<accession>A0A9E7BXX7</accession>
<dbReference type="GO" id="GO:0006542">
    <property type="term" value="P:glutamine biosynthetic process"/>
    <property type="evidence" value="ECO:0007669"/>
    <property type="project" value="InterPro"/>
</dbReference>
<dbReference type="AlphaFoldDB" id="A0A9E7BXX7"/>
<proteinExistence type="inferred from homology"/>